<name>A0A4Z2IRE6_9TELE</name>
<evidence type="ECO:0000313" key="2">
    <source>
        <dbReference type="EMBL" id="TNN79763.1"/>
    </source>
</evidence>
<dbReference type="EMBL" id="SRLO01000061">
    <property type="protein sequence ID" value="TNN79763.1"/>
    <property type="molecule type" value="Genomic_DNA"/>
</dbReference>
<gene>
    <name evidence="2" type="ORF">EYF80_009997</name>
</gene>
<dbReference type="AlphaFoldDB" id="A0A4Z2IRE6"/>
<organism evidence="2 3">
    <name type="scientific">Liparis tanakae</name>
    <name type="common">Tanaka's snailfish</name>
    <dbReference type="NCBI Taxonomy" id="230148"/>
    <lineage>
        <taxon>Eukaryota</taxon>
        <taxon>Metazoa</taxon>
        <taxon>Chordata</taxon>
        <taxon>Craniata</taxon>
        <taxon>Vertebrata</taxon>
        <taxon>Euteleostomi</taxon>
        <taxon>Actinopterygii</taxon>
        <taxon>Neopterygii</taxon>
        <taxon>Teleostei</taxon>
        <taxon>Neoteleostei</taxon>
        <taxon>Acanthomorphata</taxon>
        <taxon>Eupercaria</taxon>
        <taxon>Perciformes</taxon>
        <taxon>Cottioidei</taxon>
        <taxon>Cottales</taxon>
        <taxon>Liparidae</taxon>
        <taxon>Liparis</taxon>
    </lineage>
</organism>
<keyword evidence="3" id="KW-1185">Reference proteome</keyword>
<feature type="region of interest" description="Disordered" evidence="1">
    <location>
        <begin position="72"/>
        <end position="104"/>
    </location>
</feature>
<evidence type="ECO:0000256" key="1">
    <source>
        <dbReference type="SAM" id="MobiDB-lite"/>
    </source>
</evidence>
<sequence length="127" mass="14180">MARWSRPVDSCVCCRLASWPERPGHSESRPRLCARGPHKRVYSQRTPGFLPCNNIYRGENVILQVELSPLHNPQASGTAEEPKTRGASVGFTMTSSDATAPQHHHRRDQLARQLLGVPILLDRSGFI</sequence>
<reference evidence="2 3" key="1">
    <citation type="submission" date="2019-03" db="EMBL/GenBank/DDBJ databases">
        <title>First draft genome of Liparis tanakae, snailfish: a comprehensive survey of snailfish specific genes.</title>
        <authorList>
            <person name="Kim W."/>
            <person name="Song I."/>
            <person name="Jeong J.-H."/>
            <person name="Kim D."/>
            <person name="Kim S."/>
            <person name="Ryu S."/>
            <person name="Song J.Y."/>
            <person name="Lee S.K."/>
        </authorList>
    </citation>
    <scope>NUCLEOTIDE SEQUENCE [LARGE SCALE GENOMIC DNA]</scope>
    <source>
        <tissue evidence="2">Muscle</tissue>
    </source>
</reference>
<dbReference type="Proteomes" id="UP000314294">
    <property type="component" value="Unassembled WGS sequence"/>
</dbReference>
<comment type="caution">
    <text evidence="2">The sequence shown here is derived from an EMBL/GenBank/DDBJ whole genome shotgun (WGS) entry which is preliminary data.</text>
</comment>
<proteinExistence type="predicted"/>
<evidence type="ECO:0000313" key="3">
    <source>
        <dbReference type="Proteomes" id="UP000314294"/>
    </source>
</evidence>
<accession>A0A4Z2IRE6</accession>
<protein>
    <submittedName>
        <fullName evidence="2">Uncharacterized protein</fullName>
    </submittedName>
</protein>